<organism evidence="2 3">
    <name type="scientific">Exserohilum turcicum (strain 28A)</name>
    <name type="common">Northern leaf blight fungus</name>
    <name type="synonym">Setosphaeria turcica</name>
    <dbReference type="NCBI Taxonomy" id="671987"/>
    <lineage>
        <taxon>Eukaryota</taxon>
        <taxon>Fungi</taxon>
        <taxon>Dikarya</taxon>
        <taxon>Ascomycota</taxon>
        <taxon>Pezizomycotina</taxon>
        <taxon>Dothideomycetes</taxon>
        <taxon>Pleosporomycetidae</taxon>
        <taxon>Pleosporales</taxon>
        <taxon>Pleosporineae</taxon>
        <taxon>Pleosporaceae</taxon>
        <taxon>Exserohilum</taxon>
    </lineage>
</organism>
<dbReference type="GeneID" id="19401625"/>
<dbReference type="AlphaFoldDB" id="R0KB42"/>
<proteinExistence type="predicted"/>
<reference evidence="2 3" key="1">
    <citation type="journal article" date="2012" name="PLoS Pathog.">
        <title>Diverse lifestyles and strategies of plant pathogenesis encoded in the genomes of eighteen Dothideomycetes fungi.</title>
        <authorList>
            <person name="Ohm R.A."/>
            <person name="Feau N."/>
            <person name="Henrissat B."/>
            <person name="Schoch C.L."/>
            <person name="Horwitz B.A."/>
            <person name="Barry K.W."/>
            <person name="Condon B.J."/>
            <person name="Copeland A.C."/>
            <person name="Dhillon B."/>
            <person name="Glaser F."/>
            <person name="Hesse C.N."/>
            <person name="Kosti I."/>
            <person name="LaButti K."/>
            <person name="Lindquist E.A."/>
            <person name="Lucas S."/>
            <person name="Salamov A.A."/>
            <person name="Bradshaw R.E."/>
            <person name="Ciuffetti L."/>
            <person name="Hamelin R.C."/>
            <person name="Kema G.H.J."/>
            <person name="Lawrence C."/>
            <person name="Scott J.A."/>
            <person name="Spatafora J.W."/>
            <person name="Turgeon B.G."/>
            <person name="de Wit P.J.G.M."/>
            <person name="Zhong S."/>
            <person name="Goodwin S.B."/>
            <person name="Grigoriev I.V."/>
        </authorList>
    </citation>
    <scope>NUCLEOTIDE SEQUENCE [LARGE SCALE GENOMIC DNA]</scope>
    <source>
        <strain evidence="3">28A</strain>
    </source>
</reference>
<feature type="compositionally biased region" description="Gly residues" evidence="1">
    <location>
        <begin position="127"/>
        <end position="136"/>
    </location>
</feature>
<dbReference type="Proteomes" id="UP000016935">
    <property type="component" value="Unassembled WGS sequence"/>
</dbReference>
<protein>
    <submittedName>
        <fullName evidence="2">Uncharacterized protein</fullName>
    </submittedName>
</protein>
<evidence type="ECO:0000313" key="2">
    <source>
        <dbReference type="EMBL" id="EOA86599.1"/>
    </source>
</evidence>
<dbReference type="EMBL" id="KB908592">
    <property type="protein sequence ID" value="EOA86599.1"/>
    <property type="molecule type" value="Genomic_DNA"/>
</dbReference>
<sequence>MSVVCDLLGGCPTSVRHSPSQGGAVPGGTARLRFSYDSFLQEALWLLVVINAESQAGQLSLQFSLDAGSDADVSLSRGEADAIDTWNSRHVLFVYAQSSSTARRWRGIRASQDIGRNCMPRSKSTGDGDGTGASNR</sequence>
<dbReference type="RefSeq" id="XP_008025251.1">
    <property type="nucleotide sequence ID" value="XM_008027060.1"/>
</dbReference>
<evidence type="ECO:0000313" key="3">
    <source>
        <dbReference type="Proteomes" id="UP000016935"/>
    </source>
</evidence>
<dbReference type="HOGENOM" id="CLU_1876712_0_0_1"/>
<name>R0KB42_EXST2</name>
<evidence type="ECO:0000256" key="1">
    <source>
        <dbReference type="SAM" id="MobiDB-lite"/>
    </source>
</evidence>
<keyword evidence="3" id="KW-1185">Reference proteome</keyword>
<feature type="region of interest" description="Disordered" evidence="1">
    <location>
        <begin position="115"/>
        <end position="136"/>
    </location>
</feature>
<gene>
    <name evidence="2" type="ORF">SETTUDRAFT_178645</name>
</gene>
<reference evidence="2 3" key="2">
    <citation type="journal article" date="2013" name="PLoS Genet.">
        <title>Comparative genome structure, secondary metabolite, and effector coding capacity across Cochliobolus pathogens.</title>
        <authorList>
            <person name="Condon B.J."/>
            <person name="Leng Y."/>
            <person name="Wu D."/>
            <person name="Bushley K.E."/>
            <person name="Ohm R.A."/>
            <person name="Otillar R."/>
            <person name="Martin J."/>
            <person name="Schackwitz W."/>
            <person name="Grimwood J."/>
            <person name="MohdZainudin N."/>
            <person name="Xue C."/>
            <person name="Wang R."/>
            <person name="Manning V.A."/>
            <person name="Dhillon B."/>
            <person name="Tu Z.J."/>
            <person name="Steffenson B.J."/>
            <person name="Salamov A."/>
            <person name="Sun H."/>
            <person name="Lowry S."/>
            <person name="LaButti K."/>
            <person name="Han J."/>
            <person name="Copeland A."/>
            <person name="Lindquist E."/>
            <person name="Barry K."/>
            <person name="Schmutz J."/>
            <person name="Baker S.E."/>
            <person name="Ciuffetti L.M."/>
            <person name="Grigoriev I.V."/>
            <person name="Zhong S."/>
            <person name="Turgeon B.G."/>
        </authorList>
    </citation>
    <scope>NUCLEOTIDE SEQUENCE [LARGE SCALE GENOMIC DNA]</scope>
    <source>
        <strain evidence="3">28A</strain>
    </source>
</reference>
<accession>R0KB42</accession>